<dbReference type="Gene3D" id="3.40.50.300">
    <property type="entry name" value="P-loop containing nucleotide triphosphate hydrolases"/>
    <property type="match status" value="2"/>
</dbReference>
<dbReference type="SMART" id="SM00487">
    <property type="entry name" value="DEXDc"/>
    <property type="match status" value="1"/>
</dbReference>
<evidence type="ECO:0000313" key="2">
    <source>
        <dbReference type="EMBL" id="QHT01558.1"/>
    </source>
</evidence>
<evidence type="ECO:0000259" key="1">
    <source>
        <dbReference type="PROSITE" id="PS51192"/>
    </source>
</evidence>
<dbReference type="EMBL" id="MN739377">
    <property type="protein sequence ID" value="QHT01558.1"/>
    <property type="molecule type" value="Genomic_DNA"/>
</dbReference>
<dbReference type="CDD" id="cd18785">
    <property type="entry name" value="SF2_C"/>
    <property type="match status" value="1"/>
</dbReference>
<dbReference type="PROSITE" id="PS51192">
    <property type="entry name" value="HELICASE_ATP_BIND_1"/>
    <property type="match status" value="1"/>
</dbReference>
<dbReference type="InterPro" id="IPR000330">
    <property type="entry name" value="SNF2_N"/>
</dbReference>
<dbReference type="GO" id="GO:0005524">
    <property type="term" value="F:ATP binding"/>
    <property type="evidence" value="ECO:0007669"/>
    <property type="project" value="InterPro"/>
</dbReference>
<proteinExistence type="predicted"/>
<name>A0A6C0CAE2_9ZZZZ</name>
<dbReference type="Pfam" id="PF00176">
    <property type="entry name" value="SNF2-rel_dom"/>
    <property type="match status" value="1"/>
</dbReference>
<accession>A0A6C0CAE2</accession>
<feature type="domain" description="Helicase ATP-binding" evidence="1">
    <location>
        <begin position="52"/>
        <end position="228"/>
    </location>
</feature>
<dbReference type="AlphaFoldDB" id="A0A6C0CAE2"/>
<organism evidence="2">
    <name type="scientific">viral metagenome</name>
    <dbReference type="NCBI Taxonomy" id="1070528"/>
    <lineage>
        <taxon>unclassified sequences</taxon>
        <taxon>metagenomes</taxon>
        <taxon>organismal metagenomes</taxon>
    </lineage>
</organism>
<dbReference type="InterPro" id="IPR027417">
    <property type="entry name" value="P-loop_NTPase"/>
</dbReference>
<reference evidence="2" key="1">
    <citation type="journal article" date="2020" name="Nature">
        <title>Giant virus diversity and host interactions through global metagenomics.</title>
        <authorList>
            <person name="Schulz F."/>
            <person name="Roux S."/>
            <person name="Paez-Espino D."/>
            <person name="Jungbluth S."/>
            <person name="Walsh D.A."/>
            <person name="Denef V.J."/>
            <person name="McMahon K.D."/>
            <person name="Konstantinidis K.T."/>
            <person name="Eloe-Fadrosh E.A."/>
            <person name="Kyrpides N.C."/>
            <person name="Woyke T."/>
        </authorList>
    </citation>
    <scope>NUCLEOTIDE SEQUENCE</scope>
    <source>
        <strain evidence="2">GVMAG-M-3300020192-26</strain>
    </source>
</reference>
<dbReference type="SUPFAM" id="SSF52540">
    <property type="entry name" value="P-loop containing nucleoside triphosphate hydrolases"/>
    <property type="match status" value="1"/>
</dbReference>
<dbReference type="InterPro" id="IPR014001">
    <property type="entry name" value="Helicase_ATP-bd"/>
</dbReference>
<protein>
    <recommendedName>
        <fullName evidence="1">Helicase ATP-binding domain-containing protein</fullName>
    </recommendedName>
</protein>
<sequence>MYPKIGDPNLQEEIAVTYSKYKIPKKKKTFDELCFPKTHTLQLPQKFLAAYINPNTPYKKILIYHKIGSGKTCASIQIAEQFKSKRKIYVVLPAFLINGFKNELRSQCTGENYLTNEEREVLSSNDPTHPVYKEIIDKSNVRIDEHYNIYSYNKFIKGLTTKTIKLANALVIIDEVQNMISESGIYYEVLYKRIKKAPADLRLVLMSATPIFDKPTELPLLFNLLIKNEMPMGDDFYGQYLDENDKVKNVDQLKQSIKGYISYFAGAPSYVFPKSTINIIKCPMSNFQLRMYSYIAKIENKEISWIQSDLTNSYYSGTRSCSNFAFPNVTYYSRLEDSDFEMKNLVKYSCKYATIINHIKNIKGTIFIYSNFRKIGGLQSLARALRMNGYSDYATEGAGLNRFAIWSGAQTVGYRDLVRAVFNLKSNDDGSEIKIILGSPAIREGVSLLRLSEIHLVDPCWNWSRINQILGRGIRFCSHKNLPEIKRKVDVYIYLAVHKLLPESTDQKIMNMALTKQIINKRFEKVLKEAAIDCELFKNANMEDEKYECKD</sequence>